<dbReference type="InterPro" id="IPR005174">
    <property type="entry name" value="KIB1-4_b-propeller"/>
</dbReference>
<gene>
    <name evidence="3" type="ORF">BRADI_5g03430v3</name>
</gene>
<keyword evidence="5" id="KW-1185">Reference proteome</keyword>
<dbReference type="InterPro" id="IPR036047">
    <property type="entry name" value="F-box-like_dom_sf"/>
</dbReference>
<reference evidence="4" key="3">
    <citation type="submission" date="2018-08" db="UniProtKB">
        <authorList>
            <consortium name="EnsemblPlants"/>
        </authorList>
    </citation>
    <scope>IDENTIFICATION</scope>
    <source>
        <strain evidence="4">cv. Bd21</strain>
    </source>
</reference>
<feature type="domain" description="KIB1-4 beta-propeller" evidence="1">
    <location>
        <begin position="84"/>
        <end position="262"/>
    </location>
</feature>
<dbReference type="SUPFAM" id="SSF75011">
    <property type="entry name" value="3-carboxy-cis,cis-mucoante lactonizing enzyme"/>
    <property type="match status" value="1"/>
</dbReference>
<evidence type="ECO:0000313" key="5">
    <source>
        <dbReference type="Proteomes" id="UP000008810"/>
    </source>
</evidence>
<dbReference type="InParanoid" id="A0A0Q3E2A2"/>
<dbReference type="Pfam" id="PF12937">
    <property type="entry name" value="F-box-like"/>
    <property type="match status" value="1"/>
</dbReference>
<sequence>METCILVHPPLLEATVGTSVELPQDILMCIFGTLEIPDLIRAGSVCTSWNLAYTSLRSHGHYNRPQTPCLLYTCESSDKRSACLYSLVEKRVFKITLPEPPICTRTLIGSSQGLLVTVDRSSEMQLLNPITGQQIDLPSVITIEHVKPIYDKDSGAIHQYEYSCHSGTRVYCPPSIVALEELRHELHHKVLVFSDTTCHGYVVVLIHSPYCQLSFARVGRDDSWTWLPPHNFYHDCIYRDGMLYAVTSKGEIHGFDLNSSVVTMNIIIGRKTNRCLTHDLEPRPGDFVFWNTGKIKVYEVDDRGKELKRANHAYFTDDNALWTNGLLNNRRDMGILNLDNNTREEIVSPQLWSNCPAPMWITPNLRKMNLL</sequence>
<dbReference type="OrthoDB" id="723086at2759"/>
<dbReference type="Gene3D" id="1.20.1280.50">
    <property type="match status" value="1"/>
</dbReference>
<dbReference type="Pfam" id="PF03478">
    <property type="entry name" value="Beta-prop_KIB1-4"/>
    <property type="match status" value="1"/>
</dbReference>
<dbReference type="CDD" id="cd09917">
    <property type="entry name" value="F-box_SF"/>
    <property type="match status" value="1"/>
</dbReference>
<reference evidence="3" key="2">
    <citation type="submission" date="2017-06" db="EMBL/GenBank/DDBJ databases">
        <title>WGS assembly of Brachypodium distachyon.</title>
        <authorList>
            <consortium name="The International Brachypodium Initiative"/>
            <person name="Lucas S."/>
            <person name="Harmon-Smith M."/>
            <person name="Lail K."/>
            <person name="Tice H."/>
            <person name="Grimwood J."/>
            <person name="Bruce D."/>
            <person name="Barry K."/>
            <person name="Shu S."/>
            <person name="Lindquist E."/>
            <person name="Wang M."/>
            <person name="Pitluck S."/>
            <person name="Vogel J.P."/>
            <person name="Garvin D.F."/>
            <person name="Mockler T.C."/>
            <person name="Schmutz J."/>
            <person name="Rokhsar D."/>
            <person name="Bevan M.W."/>
        </authorList>
    </citation>
    <scope>NUCLEOTIDE SEQUENCE</scope>
    <source>
        <strain evidence="3">Bd21</strain>
    </source>
</reference>
<evidence type="ECO:0000259" key="2">
    <source>
        <dbReference type="Pfam" id="PF12937"/>
    </source>
</evidence>
<reference evidence="3 4" key="1">
    <citation type="journal article" date="2010" name="Nature">
        <title>Genome sequencing and analysis of the model grass Brachypodium distachyon.</title>
        <authorList>
            <consortium name="International Brachypodium Initiative"/>
        </authorList>
    </citation>
    <scope>NUCLEOTIDE SEQUENCE [LARGE SCALE GENOMIC DNA]</scope>
    <source>
        <strain evidence="3 4">Bd21</strain>
    </source>
</reference>
<protein>
    <submittedName>
        <fullName evidence="3 4">Uncharacterized protein</fullName>
    </submittedName>
</protein>
<accession>A0A0Q3E2A2</accession>
<dbReference type="PANTHER" id="PTHR44586:SF21">
    <property type="entry name" value="F-BOX DOMAIN-CONTAINING PROTEIN"/>
    <property type="match status" value="1"/>
</dbReference>
<evidence type="ECO:0000259" key="1">
    <source>
        <dbReference type="Pfam" id="PF03478"/>
    </source>
</evidence>
<dbReference type="Gramene" id="KQJ81847">
    <property type="protein sequence ID" value="KQJ81847"/>
    <property type="gene ID" value="BRADI_5g03430v3"/>
</dbReference>
<dbReference type="STRING" id="15368.A0A0Q3E2A2"/>
<name>A0A0Q3E2A2_BRADI</name>
<dbReference type="EMBL" id="CM000884">
    <property type="protein sequence ID" value="KQJ81847.2"/>
    <property type="molecule type" value="Genomic_DNA"/>
</dbReference>
<dbReference type="Proteomes" id="UP000008810">
    <property type="component" value="Chromosome 5"/>
</dbReference>
<dbReference type="AlphaFoldDB" id="A0A0Q3E2A2"/>
<dbReference type="InterPro" id="IPR001810">
    <property type="entry name" value="F-box_dom"/>
</dbReference>
<dbReference type="EnsemblPlants" id="KQJ81847">
    <property type="protein sequence ID" value="KQJ81847"/>
    <property type="gene ID" value="BRADI_5g03430v3"/>
</dbReference>
<evidence type="ECO:0000313" key="3">
    <source>
        <dbReference type="EMBL" id="KQJ81847.2"/>
    </source>
</evidence>
<feature type="domain" description="F-box" evidence="2">
    <location>
        <begin position="21"/>
        <end position="51"/>
    </location>
</feature>
<dbReference type="PANTHER" id="PTHR44586">
    <property type="entry name" value="F-BOX DOMAIN CONTAINING PROTEIN, EXPRESSED"/>
    <property type="match status" value="1"/>
</dbReference>
<proteinExistence type="predicted"/>
<dbReference type="SUPFAM" id="SSF81383">
    <property type="entry name" value="F-box domain"/>
    <property type="match status" value="1"/>
</dbReference>
<organism evidence="3">
    <name type="scientific">Brachypodium distachyon</name>
    <name type="common">Purple false brome</name>
    <name type="synonym">Trachynia distachya</name>
    <dbReference type="NCBI Taxonomy" id="15368"/>
    <lineage>
        <taxon>Eukaryota</taxon>
        <taxon>Viridiplantae</taxon>
        <taxon>Streptophyta</taxon>
        <taxon>Embryophyta</taxon>
        <taxon>Tracheophyta</taxon>
        <taxon>Spermatophyta</taxon>
        <taxon>Magnoliopsida</taxon>
        <taxon>Liliopsida</taxon>
        <taxon>Poales</taxon>
        <taxon>Poaceae</taxon>
        <taxon>BOP clade</taxon>
        <taxon>Pooideae</taxon>
        <taxon>Stipodae</taxon>
        <taxon>Brachypodieae</taxon>
        <taxon>Brachypodium</taxon>
    </lineage>
</organism>
<evidence type="ECO:0000313" key="4">
    <source>
        <dbReference type="EnsemblPlants" id="KQJ81847"/>
    </source>
</evidence>